<feature type="compositionally biased region" description="Basic and acidic residues" evidence="2">
    <location>
        <begin position="498"/>
        <end position="508"/>
    </location>
</feature>
<keyword evidence="4" id="KW-0695">RNA-directed DNA polymerase</keyword>
<keyword evidence="1" id="KW-0175">Coiled coil</keyword>
<evidence type="ECO:0000259" key="3">
    <source>
        <dbReference type="Pfam" id="PF07727"/>
    </source>
</evidence>
<keyword evidence="4" id="KW-0548">Nucleotidyltransferase</keyword>
<proteinExistence type="predicted"/>
<dbReference type="PANTHER" id="PTHR11439:SF495">
    <property type="entry name" value="REVERSE TRANSCRIPTASE, RNA-DEPENDENT DNA POLYMERASE-RELATED"/>
    <property type="match status" value="1"/>
</dbReference>
<dbReference type="Pfam" id="PF07727">
    <property type="entry name" value="RVT_2"/>
    <property type="match status" value="1"/>
</dbReference>
<comment type="caution">
    <text evidence="4">The sequence shown here is derived from an EMBL/GenBank/DDBJ whole genome shotgun (WGS) entry which is preliminary data.</text>
</comment>
<dbReference type="GO" id="GO:0003964">
    <property type="term" value="F:RNA-directed DNA polymerase activity"/>
    <property type="evidence" value="ECO:0007669"/>
    <property type="project" value="UniProtKB-KW"/>
</dbReference>
<evidence type="ECO:0000256" key="1">
    <source>
        <dbReference type="SAM" id="Coils"/>
    </source>
</evidence>
<dbReference type="EMBL" id="BKCJ010268795">
    <property type="protein sequence ID" value="GEZ35324.1"/>
    <property type="molecule type" value="Genomic_DNA"/>
</dbReference>
<protein>
    <submittedName>
        <fullName evidence="4">Ribonuclease H-like domain, reverse transcriptase, RNA-dependent DNA polymerase</fullName>
    </submittedName>
</protein>
<dbReference type="InterPro" id="IPR013103">
    <property type="entry name" value="RVT_2"/>
</dbReference>
<feature type="domain" description="Reverse transcriptase Ty1/copia-type" evidence="3">
    <location>
        <begin position="564"/>
        <end position="631"/>
    </location>
</feature>
<reference evidence="4" key="1">
    <citation type="journal article" date="2019" name="Sci. Rep.">
        <title>Draft genome of Tanacetum cinerariifolium, the natural source of mosquito coil.</title>
        <authorList>
            <person name="Yamashiro T."/>
            <person name="Shiraishi A."/>
            <person name="Satake H."/>
            <person name="Nakayama K."/>
        </authorList>
    </citation>
    <scope>NUCLEOTIDE SEQUENCE</scope>
</reference>
<name>A0A699IBB5_TANCI</name>
<dbReference type="PANTHER" id="PTHR11439">
    <property type="entry name" value="GAG-POL-RELATED RETROTRANSPOSON"/>
    <property type="match status" value="1"/>
</dbReference>
<feature type="coiled-coil region" evidence="1">
    <location>
        <begin position="275"/>
        <end position="302"/>
    </location>
</feature>
<feature type="compositionally biased region" description="Polar residues" evidence="2">
    <location>
        <begin position="544"/>
        <end position="559"/>
    </location>
</feature>
<feature type="compositionally biased region" description="Basic and acidic residues" evidence="2">
    <location>
        <begin position="520"/>
        <end position="533"/>
    </location>
</feature>
<dbReference type="AlphaFoldDB" id="A0A699IBB5"/>
<dbReference type="CDD" id="cd09272">
    <property type="entry name" value="RNase_HI_RT_Ty1"/>
    <property type="match status" value="1"/>
</dbReference>
<gene>
    <name evidence="4" type="ORF">Tci_507297</name>
</gene>
<evidence type="ECO:0000256" key="2">
    <source>
        <dbReference type="SAM" id="MobiDB-lite"/>
    </source>
</evidence>
<evidence type="ECO:0000313" key="4">
    <source>
        <dbReference type="EMBL" id="GEZ35324.1"/>
    </source>
</evidence>
<feature type="region of interest" description="Disordered" evidence="2">
    <location>
        <begin position="498"/>
        <end position="559"/>
    </location>
</feature>
<accession>A0A699IBB5</accession>
<sequence length="785" mass="89098">MESLTPQVVSATKLPILNLNEFDLWKMRIEQYLLMTNYSLWEVILNCDSPIPTRVIDRVVQPVAPTTTEQRLAKKNELKARGTLLMSFLDKNQLKFNIHKDAKTLMEAIKKRFDGNKETKKKLISQLEILRESLSQKDINLKFLKSLPTEWRTHTLIWRNKTDLKDQSLDYLFNSLKIYEAEVRSSSSSSPTTQNIAFVSSQNTNSTNESVNAVASVFAASTKVSVFDLPNVITLSDVVIHSFFARLESVEARIIVYQQNETVFEEDIKLLKLDVKFKDNDLVDLRKKFEKAKQERDASKSDVHMLANPVYDRYKSGEGYHAVPFPYTGTFVPPKPDLVFHDAPTVNEIVPTSFNVEPSFTKPNKDLSQSNRPSALIIEDWVSNSEDESEGEPMHIQIALSFVQPTEHVKTPRPSVKIVKHPIPADHLRKDIPKSKGYSNSRNRKACFVCKSLTHLIKDCDYYERKMVQKPIKNHAMRGTHHHSIRMKNPNLQRHEPEFEVKEPESKVHVFPSSSAKTKKHDDKTKRESKGKSPVDTSVPAVGQISTNNTNTFSAASPSNTAEEGIDYEEVFAPVASIEAIRLFLAYASFMGFMVYQMDVKSAFLYITIKEEVYVYQPPRFEDPDYPDKKMIITKDRLIRPCLPRIKNVIACWVRKFCLIDGKSASPPIDTEKPLLNDPDGEDADVHIYRYLKGKPHLGFWYPKDSPFNLVAYSNSDYAGVSLDRKSTIGGCQFLGCRLISQQCKKQTIVATSSTKAEYVASVSCCCNTPKMGRSGILSPGRVTS</sequence>
<keyword evidence="4" id="KW-0808">Transferase</keyword>
<organism evidence="4">
    <name type="scientific">Tanacetum cinerariifolium</name>
    <name type="common">Dalmatian daisy</name>
    <name type="synonym">Chrysanthemum cinerariifolium</name>
    <dbReference type="NCBI Taxonomy" id="118510"/>
    <lineage>
        <taxon>Eukaryota</taxon>
        <taxon>Viridiplantae</taxon>
        <taxon>Streptophyta</taxon>
        <taxon>Embryophyta</taxon>
        <taxon>Tracheophyta</taxon>
        <taxon>Spermatophyta</taxon>
        <taxon>Magnoliopsida</taxon>
        <taxon>eudicotyledons</taxon>
        <taxon>Gunneridae</taxon>
        <taxon>Pentapetalae</taxon>
        <taxon>asterids</taxon>
        <taxon>campanulids</taxon>
        <taxon>Asterales</taxon>
        <taxon>Asteraceae</taxon>
        <taxon>Asteroideae</taxon>
        <taxon>Anthemideae</taxon>
        <taxon>Anthemidinae</taxon>
        <taxon>Tanacetum</taxon>
    </lineage>
</organism>